<organism evidence="2 3">
    <name type="scientific">Spiroplasma monobiae MQ-1</name>
    <dbReference type="NCBI Taxonomy" id="1336748"/>
    <lineage>
        <taxon>Bacteria</taxon>
        <taxon>Bacillati</taxon>
        <taxon>Mycoplasmatota</taxon>
        <taxon>Mollicutes</taxon>
        <taxon>Entomoplasmatales</taxon>
        <taxon>Spiroplasmataceae</taxon>
        <taxon>Spiroplasma</taxon>
    </lineage>
</organism>
<evidence type="ECO:0008006" key="4">
    <source>
        <dbReference type="Google" id="ProtNLM"/>
    </source>
</evidence>
<gene>
    <name evidence="2" type="ORF">SMONO_v1c04530</name>
</gene>
<keyword evidence="3" id="KW-1185">Reference proteome</keyword>
<accession>A0A2K9LUH6</accession>
<dbReference type="Proteomes" id="UP000234790">
    <property type="component" value="Chromosome"/>
</dbReference>
<dbReference type="RefSeq" id="WP_101780759.1">
    <property type="nucleotide sequence ID" value="NZ_CP025543.1"/>
</dbReference>
<dbReference type="EMBL" id="CP025543">
    <property type="protein sequence ID" value="AUM62702.1"/>
    <property type="molecule type" value="Genomic_DNA"/>
</dbReference>
<evidence type="ECO:0000313" key="2">
    <source>
        <dbReference type="EMBL" id="AUM62702.1"/>
    </source>
</evidence>
<proteinExistence type="predicted"/>
<name>A0A2K9LUH6_SPISQ</name>
<feature type="transmembrane region" description="Helical" evidence="1">
    <location>
        <begin position="60"/>
        <end position="78"/>
    </location>
</feature>
<dbReference type="KEGG" id="smoo:SMONO_v1c04530"/>
<evidence type="ECO:0000256" key="1">
    <source>
        <dbReference type="SAM" id="Phobius"/>
    </source>
</evidence>
<keyword evidence="1" id="KW-1133">Transmembrane helix</keyword>
<keyword evidence="1" id="KW-0472">Membrane</keyword>
<reference evidence="2 3" key="1">
    <citation type="submission" date="2017-12" db="EMBL/GenBank/DDBJ databases">
        <title>Complete genome sequence of Spiroplasma monobiae MQ-1 (ATCC 33825).</title>
        <authorList>
            <person name="Tsai Y.-M."/>
            <person name="Lo W.-S."/>
            <person name="Wu P.-S."/>
            <person name="Cho S.-T."/>
            <person name="Kuo C.-H."/>
        </authorList>
    </citation>
    <scope>NUCLEOTIDE SEQUENCE [LARGE SCALE GENOMIC DNA]</scope>
    <source>
        <strain evidence="2 3">MQ-1</strain>
    </source>
</reference>
<keyword evidence="1" id="KW-0812">Transmembrane</keyword>
<evidence type="ECO:0000313" key="3">
    <source>
        <dbReference type="Proteomes" id="UP000234790"/>
    </source>
</evidence>
<protein>
    <recommendedName>
        <fullName evidence="4">Transmembrane protein</fullName>
    </recommendedName>
</protein>
<feature type="transmembrane region" description="Helical" evidence="1">
    <location>
        <begin position="29"/>
        <end position="54"/>
    </location>
</feature>
<feature type="transmembrane region" description="Helical" evidence="1">
    <location>
        <begin position="116"/>
        <end position="134"/>
    </location>
</feature>
<sequence>MSKQKQKQNSIDLLKKHNKIIGKFFKTNYIMLFWFLFEQILFGISFILFVLNLFIKDVEWISYSIISICLFLLLKFTYTNWFAKNKFFRCIDVFEYDVKLESHKFKAKRAMEFTPIWFWIYIIGANFITVIFINYELKGFLEEHKILEAISMSMLNVLLVPSFLNSFQKLTEKNDGVDSNYLNVIKNQYFSNESLFEEAKFSEHCLNAVFSKNDLTSKNGIFVFTNKKDLNQKEVEKLQKLNENILEDYKKIWANYYDLLESSSSLEFSKRKVKNLFWLERIYDHIFLDFFNI</sequence>
<dbReference type="OrthoDB" id="389082at2"/>
<dbReference type="AlphaFoldDB" id="A0A2K9LUH6"/>